<dbReference type="Gene3D" id="1.10.530.10">
    <property type="match status" value="1"/>
</dbReference>
<proteinExistence type="predicted"/>
<organism evidence="2 3">
    <name type="scientific">Luteimonas salinisoli</name>
    <dbReference type="NCBI Taxonomy" id="2752307"/>
    <lineage>
        <taxon>Bacteria</taxon>
        <taxon>Pseudomonadati</taxon>
        <taxon>Pseudomonadota</taxon>
        <taxon>Gammaproteobacteria</taxon>
        <taxon>Lysobacterales</taxon>
        <taxon>Lysobacteraceae</taxon>
        <taxon>Luteimonas</taxon>
    </lineage>
</organism>
<dbReference type="SUPFAM" id="SSF53955">
    <property type="entry name" value="Lysozyme-like"/>
    <property type="match status" value="1"/>
</dbReference>
<feature type="compositionally biased region" description="Acidic residues" evidence="1">
    <location>
        <begin position="1"/>
        <end position="11"/>
    </location>
</feature>
<dbReference type="RefSeq" id="WP_180680342.1">
    <property type="nucleotide sequence ID" value="NZ_JACCKA010000094.1"/>
</dbReference>
<sequence>MEIEINDTPETSDDHIPLHSDQARPEVPCRIRATSQATGAQAVLSNPDGRVRFPGATQETVSVSLPDDGSWAAFSLSGEIASAAAGDAVIEARCAQGGSPVKAQAAVTVCALSITSETEQTVSPAASAAASDVANDRARTRLGVEEVVALRATGALGDVNWEILEGGGALSAESGAETAYTAPDLERNQNVRIRATDAAGCKKIIEFDVDCNYVVARARIAEIFSTAPQARVNEITDAFNEFYEDFGIDDCLRRAHFFAQVVTEVGAGGNPRRENLNYTPDRLVAIFGYYAAHPADAQAHGRTAAHPADQEAIANNAYANRIGNGNAASGDGWAFRGRGYIQLTGRANYQAIQNEIDGVSPGSGIDIVANPDAAITIRGGMLTAMAFWSRNNINNAADGGTADADINGVSTIINAHGNHAERRQNFRNTAEPAFHVADCPRVAAP</sequence>
<evidence type="ECO:0000256" key="1">
    <source>
        <dbReference type="SAM" id="MobiDB-lite"/>
    </source>
</evidence>
<protein>
    <recommendedName>
        <fullName evidence="4">Glycoside hydrolase family 19 catalytic domain-containing protein</fullName>
    </recommendedName>
</protein>
<feature type="compositionally biased region" description="Basic and acidic residues" evidence="1">
    <location>
        <begin position="12"/>
        <end position="24"/>
    </location>
</feature>
<evidence type="ECO:0000313" key="2">
    <source>
        <dbReference type="EMBL" id="NZA28581.1"/>
    </source>
</evidence>
<dbReference type="AlphaFoldDB" id="A0A853JGQ1"/>
<dbReference type="InterPro" id="IPR052354">
    <property type="entry name" value="Cell_Wall_Dynamics_Protein"/>
</dbReference>
<dbReference type="EMBL" id="JACCKA010000094">
    <property type="protein sequence ID" value="NZA28581.1"/>
    <property type="molecule type" value="Genomic_DNA"/>
</dbReference>
<dbReference type="PANTHER" id="PTHR34408:SF1">
    <property type="entry name" value="GLYCOSYL HYDROLASE FAMILY 19 DOMAIN-CONTAINING PROTEIN HI_1415"/>
    <property type="match status" value="1"/>
</dbReference>
<reference evidence="2 3" key="1">
    <citation type="submission" date="2020-07" db="EMBL/GenBank/DDBJ databases">
        <title>Luteimonas sp. SJ-92.</title>
        <authorList>
            <person name="Huang X.-X."/>
            <person name="Xu L."/>
            <person name="Sun J.-Q."/>
        </authorList>
    </citation>
    <scope>NUCLEOTIDE SEQUENCE [LARGE SCALE GENOMIC DNA]</scope>
    <source>
        <strain evidence="2 3">SJ-92</strain>
    </source>
</reference>
<evidence type="ECO:0000313" key="3">
    <source>
        <dbReference type="Proteomes" id="UP000578091"/>
    </source>
</evidence>
<comment type="caution">
    <text evidence="2">The sequence shown here is derived from an EMBL/GenBank/DDBJ whole genome shotgun (WGS) entry which is preliminary data.</text>
</comment>
<accession>A0A853JGQ1</accession>
<feature type="region of interest" description="Disordered" evidence="1">
    <location>
        <begin position="1"/>
        <end position="24"/>
    </location>
</feature>
<dbReference type="InterPro" id="IPR023346">
    <property type="entry name" value="Lysozyme-like_dom_sf"/>
</dbReference>
<evidence type="ECO:0008006" key="4">
    <source>
        <dbReference type="Google" id="ProtNLM"/>
    </source>
</evidence>
<dbReference type="Proteomes" id="UP000578091">
    <property type="component" value="Unassembled WGS sequence"/>
</dbReference>
<dbReference type="PANTHER" id="PTHR34408">
    <property type="entry name" value="FAMILY PROTEIN, PUTATIVE-RELATED"/>
    <property type="match status" value="1"/>
</dbReference>
<name>A0A853JGQ1_9GAMM</name>
<keyword evidence="3" id="KW-1185">Reference proteome</keyword>
<gene>
    <name evidence="2" type="ORF">H0E84_19590</name>
</gene>